<evidence type="ECO:0000256" key="5">
    <source>
        <dbReference type="ARBA" id="ARBA00022989"/>
    </source>
</evidence>
<feature type="transmembrane region" description="Helical" evidence="7">
    <location>
        <begin position="114"/>
        <end position="131"/>
    </location>
</feature>
<feature type="transmembrane region" description="Helical" evidence="7">
    <location>
        <begin position="12"/>
        <end position="35"/>
    </location>
</feature>
<organism evidence="8 9">
    <name type="scientific">Marinirhabdus gelatinilytica</name>
    <dbReference type="NCBI Taxonomy" id="1703343"/>
    <lineage>
        <taxon>Bacteria</taxon>
        <taxon>Pseudomonadati</taxon>
        <taxon>Bacteroidota</taxon>
        <taxon>Flavobacteriia</taxon>
        <taxon>Flavobacteriales</taxon>
        <taxon>Flavobacteriaceae</taxon>
    </lineage>
</organism>
<dbReference type="OrthoDB" id="9770347at2"/>
<feature type="transmembrane region" description="Helical" evidence="7">
    <location>
        <begin position="41"/>
        <end position="58"/>
    </location>
</feature>
<keyword evidence="3" id="KW-1003">Cell membrane</keyword>
<protein>
    <submittedName>
        <fullName evidence="8">O-antigen/teichoic acid export membrane protein</fullName>
    </submittedName>
</protein>
<accession>A0A370QG37</accession>
<keyword evidence="4 7" id="KW-0812">Transmembrane</keyword>
<feature type="transmembrane region" description="Helical" evidence="7">
    <location>
        <begin position="170"/>
        <end position="190"/>
    </location>
</feature>
<evidence type="ECO:0000256" key="2">
    <source>
        <dbReference type="ARBA" id="ARBA00007430"/>
    </source>
</evidence>
<evidence type="ECO:0000256" key="7">
    <source>
        <dbReference type="SAM" id="Phobius"/>
    </source>
</evidence>
<gene>
    <name evidence="8" type="ORF">C8D94_102511</name>
</gene>
<keyword evidence="9" id="KW-1185">Reference proteome</keyword>
<feature type="transmembrane region" description="Helical" evidence="7">
    <location>
        <begin position="414"/>
        <end position="431"/>
    </location>
</feature>
<evidence type="ECO:0000256" key="1">
    <source>
        <dbReference type="ARBA" id="ARBA00004651"/>
    </source>
</evidence>
<name>A0A370QG37_9FLAO</name>
<reference evidence="8 9" key="1">
    <citation type="submission" date="2018-07" db="EMBL/GenBank/DDBJ databases">
        <title>Genomic Encyclopedia of Type Strains, Phase IV (KMG-IV): sequencing the most valuable type-strain genomes for metagenomic binning, comparative biology and taxonomic classification.</title>
        <authorList>
            <person name="Goeker M."/>
        </authorList>
    </citation>
    <scope>NUCLEOTIDE SEQUENCE [LARGE SCALE GENOMIC DNA]</scope>
    <source>
        <strain evidence="8 9">DSM 101478</strain>
    </source>
</reference>
<evidence type="ECO:0000313" key="8">
    <source>
        <dbReference type="EMBL" id="RDK87324.1"/>
    </source>
</evidence>
<dbReference type="PANTHER" id="PTHR30250:SF10">
    <property type="entry name" value="LIPOPOLYSACCHARIDE BIOSYNTHESIS PROTEIN WZXC"/>
    <property type="match status" value="1"/>
</dbReference>
<feature type="transmembrane region" description="Helical" evidence="7">
    <location>
        <begin position="286"/>
        <end position="305"/>
    </location>
</feature>
<comment type="caution">
    <text evidence="8">The sequence shown here is derived from an EMBL/GenBank/DDBJ whole genome shotgun (WGS) entry which is preliminary data.</text>
</comment>
<comment type="similarity">
    <text evidence="2">Belongs to the polysaccharide synthase family.</text>
</comment>
<dbReference type="PANTHER" id="PTHR30250">
    <property type="entry name" value="PST FAMILY PREDICTED COLANIC ACID TRANSPORTER"/>
    <property type="match status" value="1"/>
</dbReference>
<dbReference type="RefSeq" id="WP_115123508.1">
    <property type="nucleotide sequence ID" value="NZ_QRAO01000002.1"/>
</dbReference>
<dbReference type="AlphaFoldDB" id="A0A370QG37"/>
<evidence type="ECO:0000256" key="6">
    <source>
        <dbReference type="ARBA" id="ARBA00023136"/>
    </source>
</evidence>
<dbReference type="GO" id="GO:0005886">
    <property type="term" value="C:plasma membrane"/>
    <property type="evidence" value="ECO:0007669"/>
    <property type="project" value="UniProtKB-SubCell"/>
</dbReference>
<feature type="transmembrane region" description="Helical" evidence="7">
    <location>
        <begin position="325"/>
        <end position="345"/>
    </location>
</feature>
<feature type="transmembrane region" description="Helical" evidence="7">
    <location>
        <begin position="143"/>
        <end position="164"/>
    </location>
</feature>
<keyword evidence="5 7" id="KW-1133">Transmembrane helix</keyword>
<feature type="transmembrane region" description="Helical" evidence="7">
    <location>
        <begin position="79"/>
        <end position="102"/>
    </location>
</feature>
<keyword evidence="6 7" id="KW-0472">Membrane</keyword>
<sequence length="479" mass="54182">MSLRKKSISSFFWAALEQMGNQTISLVVSIILARILLPKDFGLIGMILIFMAIGKAIIDSGLSQSLIRSKKVTNVDFSTVFFFNVSLSFILYGALFFLAPLVSQFYEEPILTSIIRWYSLVFILTALGSIQQTRFIKTLRFKVFFKIAFPSILLGGGIGVFMALNDFGVWSLVASAVSQAFFNTVFLWIFSNWRPRLVFSLAQFKKHFNYGYKLTMSSIIDVGYRNIYAVLIGKYYSARELGYYNRADTLQQLPVANIGAILTKVTFPVFAKVQDDNVKLKYAIKLIIKSVTTVLAPLLLLAAALGEPLFRFILTEKWLPAVPYFQILCWAGILYPLNANNLNLLKVKGRSDLFLRLEIIKKGLGLLLIFIAFPYGIKALLYTMVVNSVISFFINSNFTKKFINYSSFEQLGDILPLIVQAAIVAFLVYVADTNFQHYINSDVLRILLWGTAGTLMYVATLQIFQKSFIKQAISFFKNQ</sequence>
<dbReference type="Pfam" id="PF13440">
    <property type="entry name" value="Polysacc_synt_3"/>
    <property type="match status" value="1"/>
</dbReference>
<dbReference type="CDD" id="cd13127">
    <property type="entry name" value="MATE_tuaB_like"/>
    <property type="match status" value="1"/>
</dbReference>
<comment type="subcellular location">
    <subcellularLocation>
        <location evidence="1">Cell membrane</location>
        <topology evidence="1">Multi-pass membrane protein</topology>
    </subcellularLocation>
</comment>
<feature type="transmembrane region" description="Helical" evidence="7">
    <location>
        <begin position="366"/>
        <end position="394"/>
    </location>
</feature>
<evidence type="ECO:0000256" key="3">
    <source>
        <dbReference type="ARBA" id="ARBA00022475"/>
    </source>
</evidence>
<dbReference type="Proteomes" id="UP000255317">
    <property type="component" value="Unassembled WGS sequence"/>
</dbReference>
<proteinExistence type="inferred from homology"/>
<evidence type="ECO:0000313" key="9">
    <source>
        <dbReference type="Proteomes" id="UP000255317"/>
    </source>
</evidence>
<dbReference type="EMBL" id="QRAO01000002">
    <property type="protein sequence ID" value="RDK87324.1"/>
    <property type="molecule type" value="Genomic_DNA"/>
</dbReference>
<evidence type="ECO:0000256" key="4">
    <source>
        <dbReference type="ARBA" id="ARBA00022692"/>
    </source>
</evidence>
<feature type="transmembrane region" description="Helical" evidence="7">
    <location>
        <begin position="443"/>
        <end position="464"/>
    </location>
</feature>
<dbReference type="InterPro" id="IPR050833">
    <property type="entry name" value="Poly_Biosynth_Transport"/>
</dbReference>